<accession>A0A7C3Q0F9</accession>
<protein>
    <submittedName>
        <fullName evidence="7">DUF1232 domain-containing protein</fullName>
    </submittedName>
</protein>
<feature type="transmembrane region" description="Helical" evidence="5">
    <location>
        <begin position="45"/>
        <end position="66"/>
    </location>
</feature>
<evidence type="ECO:0000256" key="4">
    <source>
        <dbReference type="ARBA" id="ARBA00023136"/>
    </source>
</evidence>
<dbReference type="AlphaFoldDB" id="A0A7C3Q0F9"/>
<proteinExistence type="predicted"/>
<evidence type="ECO:0000256" key="1">
    <source>
        <dbReference type="ARBA" id="ARBA00004127"/>
    </source>
</evidence>
<evidence type="ECO:0000256" key="2">
    <source>
        <dbReference type="ARBA" id="ARBA00022692"/>
    </source>
</evidence>
<organism evidence="7">
    <name type="scientific">Dictyoglomus thermophilum</name>
    <dbReference type="NCBI Taxonomy" id="14"/>
    <lineage>
        <taxon>Bacteria</taxon>
        <taxon>Pseudomonadati</taxon>
        <taxon>Dictyoglomota</taxon>
        <taxon>Dictyoglomia</taxon>
        <taxon>Dictyoglomales</taxon>
        <taxon>Dictyoglomaceae</taxon>
        <taxon>Dictyoglomus</taxon>
    </lineage>
</organism>
<evidence type="ECO:0000256" key="5">
    <source>
        <dbReference type="SAM" id="Phobius"/>
    </source>
</evidence>
<feature type="domain" description="DUF1232" evidence="6">
    <location>
        <begin position="28"/>
        <end position="60"/>
    </location>
</feature>
<evidence type="ECO:0000313" key="7">
    <source>
        <dbReference type="EMBL" id="HGK23814.1"/>
    </source>
</evidence>
<dbReference type="GO" id="GO:0012505">
    <property type="term" value="C:endomembrane system"/>
    <property type="evidence" value="ECO:0007669"/>
    <property type="project" value="UniProtKB-SubCell"/>
</dbReference>
<feature type="transmembrane region" description="Helical" evidence="5">
    <location>
        <begin position="21"/>
        <end position="39"/>
    </location>
</feature>
<dbReference type="Pfam" id="PF06803">
    <property type="entry name" value="DUF1232"/>
    <property type="match status" value="1"/>
</dbReference>
<evidence type="ECO:0000259" key="6">
    <source>
        <dbReference type="Pfam" id="PF06803"/>
    </source>
</evidence>
<comment type="subcellular location">
    <subcellularLocation>
        <location evidence="1">Endomembrane system</location>
        <topology evidence="1">Multi-pass membrane protein</topology>
    </subcellularLocation>
</comment>
<dbReference type="RefSeq" id="WP_081428036.1">
    <property type="nucleotide sequence ID" value="NZ_VTFL01000001.1"/>
</dbReference>
<comment type="caution">
    <text evidence="7">The sequence shown here is derived from an EMBL/GenBank/DDBJ whole genome shotgun (WGS) entry which is preliminary data.</text>
</comment>
<dbReference type="EMBL" id="DTDV01000014">
    <property type="protein sequence ID" value="HGK23814.1"/>
    <property type="molecule type" value="Genomic_DNA"/>
</dbReference>
<keyword evidence="3 5" id="KW-1133">Transmembrane helix</keyword>
<gene>
    <name evidence="7" type="ORF">ENU78_05110</name>
</gene>
<reference evidence="7" key="1">
    <citation type="journal article" date="2020" name="mSystems">
        <title>Genome- and Community-Level Interaction Insights into Carbon Utilization and Element Cycling Functions of Hydrothermarchaeota in Hydrothermal Sediment.</title>
        <authorList>
            <person name="Zhou Z."/>
            <person name="Liu Y."/>
            <person name="Xu W."/>
            <person name="Pan J."/>
            <person name="Luo Z.H."/>
            <person name="Li M."/>
        </authorList>
    </citation>
    <scope>NUCLEOTIDE SEQUENCE [LARGE SCALE GENOMIC DNA]</scope>
    <source>
        <strain evidence="7">SpSt-70</strain>
    </source>
</reference>
<dbReference type="InterPro" id="IPR010652">
    <property type="entry name" value="DUF1232"/>
</dbReference>
<sequence>MPRGFESHPLRHLFYKDPQIPYLKKIPVIILIGYALSPIDLIPDFIPILGYLDDYIILPLGIYLCFKLIPKDKLKEYEEYVEKQDLFLRKNWIFGIIILLFWIIILLFILKRLLIS</sequence>
<name>A0A7C3Q0F9_DICTH</name>
<keyword evidence="4 5" id="KW-0472">Membrane</keyword>
<evidence type="ECO:0000256" key="3">
    <source>
        <dbReference type="ARBA" id="ARBA00022989"/>
    </source>
</evidence>
<keyword evidence="2 5" id="KW-0812">Transmembrane</keyword>
<feature type="transmembrane region" description="Helical" evidence="5">
    <location>
        <begin position="92"/>
        <end position="110"/>
    </location>
</feature>